<feature type="domain" description="TRAM" evidence="13">
    <location>
        <begin position="50"/>
        <end position="108"/>
    </location>
</feature>
<dbReference type="STRING" id="1249627.D779_0601"/>
<evidence type="ECO:0000256" key="7">
    <source>
        <dbReference type="ARBA" id="ARBA00023004"/>
    </source>
</evidence>
<evidence type="ECO:0000256" key="4">
    <source>
        <dbReference type="ARBA" id="ARBA00022679"/>
    </source>
</evidence>
<feature type="active site" evidence="11">
    <location>
        <position position="441"/>
    </location>
</feature>
<keyword evidence="6 9" id="KW-0479">Metal-binding</keyword>
<evidence type="ECO:0000256" key="10">
    <source>
        <dbReference type="PROSITE-ProRule" id="PRU01024"/>
    </source>
</evidence>
<feature type="binding site" evidence="9">
    <location>
        <position position="127"/>
    </location>
    <ligand>
        <name>[4Fe-4S] cluster</name>
        <dbReference type="ChEBI" id="CHEBI:49883"/>
    </ligand>
</feature>
<feature type="active site" description="Nucleophile" evidence="9 10">
    <location>
        <position position="441"/>
    </location>
</feature>
<feature type="binding site" evidence="9 10">
    <location>
        <position position="346"/>
    </location>
    <ligand>
        <name>S-adenosyl-L-methionine</name>
        <dbReference type="ChEBI" id="CHEBI:59789"/>
    </ligand>
</feature>
<feature type="binding site" evidence="9 10">
    <location>
        <position position="367"/>
    </location>
    <ligand>
        <name>S-adenosyl-L-methionine</name>
        <dbReference type="ChEBI" id="CHEBI:59789"/>
    </ligand>
</feature>
<dbReference type="AlphaFoldDB" id="W9VJ97"/>
<dbReference type="EC" id="2.1.1.190" evidence="9"/>
<evidence type="ECO:0000256" key="9">
    <source>
        <dbReference type="HAMAP-Rule" id="MF_01010"/>
    </source>
</evidence>
<dbReference type="InterPro" id="IPR001566">
    <property type="entry name" value="23S_rRNA_MeTrfase_RlmD"/>
</dbReference>
<dbReference type="GO" id="GO:0051539">
    <property type="term" value="F:4 iron, 4 sulfur cluster binding"/>
    <property type="evidence" value="ECO:0007669"/>
    <property type="project" value="UniProtKB-KW"/>
</dbReference>
<dbReference type="InterPro" id="IPR029063">
    <property type="entry name" value="SAM-dependent_MTases_sf"/>
</dbReference>
<evidence type="ECO:0000256" key="1">
    <source>
        <dbReference type="ARBA" id="ARBA00022485"/>
    </source>
</evidence>
<name>W9VJ97_9GAMM</name>
<dbReference type="PROSITE" id="PS01231">
    <property type="entry name" value="TRMA_2"/>
    <property type="match status" value="1"/>
</dbReference>
<feature type="binding site" evidence="9">
    <location>
        <position position="130"/>
    </location>
    <ligand>
        <name>[4Fe-4S] cluster</name>
        <dbReference type="ChEBI" id="CHEBI:49883"/>
    </ligand>
</feature>
<dbReference type="Pfam" id="PF01938">
    <property type="entry name" value="TRAM"/>
    <property type="match status" value="1"/>
</dbReference>
<dbReference type="GO" id="GO:0005506">
    <property type="term" value="F:iron ion binding"/>
    <property type="evidence" value="ECO:0007669"/>
    <property type="project" value="UniProtKB-UniRule"/>
</dbReference>
<keyword evidence="8 9" id="KW-0411">Iron-sulfur</keyword>
<dbReference type="SUPFAM" id="SSF50249">
    <property type="entry name" value="Nucleic acid-binding proteins"/>
    <property type="match status" value="1"/>
</dbReference>
<feature type="binding site" evidence="9">
    <location>
        <position position="394"/>
    </location>
    <ligand>
        <name>S-adenosyl-L-methionine</name>
        <dbReference type="ChEBI" id="CHEBI:59789"/>
    </ligand>
</feature>
<accession>W9VJ97</accession>
<evidence type="ECO:0000259" key="13">
    <source>
        <dbReference type="PROSITE" id="PS50926"/>
    </source>
</evidence>
<feature type="binding site" evidence="9 10">
    <location>
        <position position="317"/>
    </location>
    <ligand>
        <name>S-adenosyl-L-methionine</name>
        <dbReference type="ChEBI" id="CHEBI:59789"/>
    </ligand>
</feature>
<dbReference type="PROSITE" id="PS01230">
    <property type="entry name" value="TRMA_1"/>
    <property type="match status" value="1"/>
</dbReference>
<comment type="similarity">
    <text evidence="9">Belongs to the class I-like SAM-binding methyltransferase superfamily. RNA M5U methyltransferase family. RlmD subfamily.</text>
</comment>
<organism evidence="14 15">
    <name type="scientific">Imhoffiella purpurea</name>
    <dbReference type="NCBI Taxonomy" id="1249627"/>
    <lineage>
        <taxon>Bacteria</taxon>
        <taxon>Pseudomonadati</taxon>
        <taxon>Pseudomonadota</taxon>
        <taxon>Gammaproteobacteria</taxon>
        <taxon>Chromatiales</taxon>
        <taxon>Chromatiaceae</taxon>
        <taxon>Imhoffiella</taxon>
    </lineage>
</organism>
<dbReference type="PATRIC" id="fig|1249627.3.peg.1176"/>
<dbReference type="EMBL" id="AONC01000015">
    <property type="protein sequence ID" value="EXJ16132.1"/>
    <property type="molecule type" value="Genomic_DNA"/>
</dbReference>
<evidence type="ECO:0000256" key="12">
    <source>
        <dbReference type="SAM" id="MobiDB-lite"/>
    </source>
</evidence>
<dbReference type="PROSITE" id="PS50926">
    <property type="entry name" value="TRAM"/>
    <property type="match status" value="1"/>
</dbReference>
<dbReference type="GO" id="GO:0070041">
    <property type="term" value="F:rRNA (uridine-C5-)-methyltransferase activity"/>
    <property type="evidence" value="ECO:0007669"/>
    <property type="project" value="UniProtKB-UniRule"/>
</dbReference>
<dbReference type="Gene3D" id="2.40.50.140">
    <property type="entry name" value="Nucleic acid-binding proteins"/>
    <property type="match status" value="1"/>
</dbReference>
<comment type="caution">
    <text evidence="14">The sequence shown here is derived from an EMBL/GenBank/DDBJ whole genome shotgun (WGS) entry which is preliminary data.</text>
</comment>
<dbReference type="InterPro" id="IPR012340">
    <property type="entry name" value="NA-bd_OB-fold"/>
</dbReference>
<evidence type="ECO:0000313" key="15">
    <source>
        <dbReference type="Proteomes" id="UP000019460"/>
    </source>
</evidence>
<evidence type="ECO:0000256" key="2">
    <source>
        <dbReference type="ARBA" id="ARBA00022552"/>
    </source>
</evidence>
<dbReference type="HAMAP" id="MF_01010">
    <property type="entry name" value="23SrRNA_methyltr_RlmD"/>
    <property type="match status" value="1"/>
</dbReference>
<dbReference type="Pfam" id="PF05958">
    <property type="entry name" value="tRNA_U5-meth_tr"/>
    <property type="match status" value="1"/>
</dbReference>
<keyword evidence="15" id="KW-1185">Reference proteome</keyword>
<protein>
    <recommendedName>
        <fullName evidence="9">23S rRNA (uracil(1939)-C(5))-methyltransferase RlmD</fullName>
        <ecNumber evidence="9">2.1.1.190</ecNumber>
    </recommendedName>
    <alternativeName>
        <fullName evidence="9">23S rRNA(m5U1939)-methyltransferase</fullName>
    </alternativeName>
</protein>
<dbReference type="InterPro" id="IPR002792">
    <property type="entry name" value="TRAM_dom"/>
</dbReference>
<dbReference type="SUPFAM" id="SSF53335">
    <property type="entry name" value="S-adenosyl-L-methionine-dependent methyltransferases"/>
    <property type="match status" value="1"/>
</dbReference>
<proteinExistence type="inferred from homology"/>
<keyword evidence="4 9" id="KW-0808">Transferase</keyword>
<dbReference type="Proteomes" id="UP000019460">
    <property type="component" value="Unassembled WGS sequence"/>
</dbReference>
<dbReference type="NCBIfam" id="TIGR00479">
    <property type="entry name" value="rumA"/>
    <property type="match status" value="1"/>
</dbReference>
<keyword evidence="5 9" id="KW-0949">S-adenosyl-L-methionine</keyword>
<dbReference type="eggNOG" id="COG2265">
    <property type="taxonomic scope" value="Bacteria"/>
</dbReference>
<gene>
    <name evidence="9" type="primary">rlmD</name>
    <name evidence="14" type="ORF">D779_0601</name>
</gene>
<keyword evidence="1 9" id="KW-0004">4Fe-4S</keyword>
<dbReference type="PANTHER" id="PTHR11061">
    <property type="entry name" value="RNA M5U METHYLTRANSFERASE"/>
    <property type="match status" value="1"/>
</dbReference>
<feature type="binding site" evidence="9">
    <location>
        <position position="121"/>
    </location>
    <ligand>
        <name>[4Fe-4S] cluster</name>
        <dbReference type="ChEBI" id="CHEBI:49883"/>
    </ligand>
</feature>
<keyword evidence="2 9" id="KW-0698">rRNA processing</keyword>
<dbReference type="InterPro" id="IPR030390">
    <property type="entry name" value="MeTrfase_TrmA_AS"/>
</dbReference>
<feature type="binding site" evidence="9 10">
    <location>
        <position position="415"/>
    </location>
    <ligand>
        <name>S-adenosyl-L-methionine</name>
        <dbReference type="ChEBI" id="CHEBI:59789"/>
    </ligand>
</feature>
<keyword evidence="7 9" id="KW-0408">Iron</keyword>
<comment type="function">
    <text evidence="9">Catalyzes the formation of 5-methyl-uridine at position 1939 (m5U1939) in 23S rRNA.</text>
</comment>
<dbReference type="InterPro" id="IPR010280">
    <property type="entry name" value="U5_MeTrfase_fam"/>
</dbReference>
<dbReference type="PROSITE" id="PS51687">
    <property type="entry name" value="SAM_MT_RNA_M5U"/>
    <property type="match status" value="1"/>
</dbReference>
<evidence type="ECO:0000256" key="8">
    <source>
        <dbReference type="ARBA" id="ARBA00023014"/>
    </source>
</evidence>
<keyword evidence="3 9" id="KW-0489">Methyltransferase</keyword>
<reference evidence="14 15" key="1">
    <citation type="submission" date="2012-11" db="EMBL/GenBank/DDBJ databases">
        <title>Genome assembly of Thiorhodococcus sp. AK35.</title>
        <authorList>
            <person name="Nupur N."/>
            <person name="Khatri I."/>
            <person name="Subramanian S."/>
            <person name="Pinnaka A."/>
        </authorList>
    </citation>
    <scope>NUCLEOTIDE SEQUENCE [LARGE SCALE GENOMIC DNA]</scope>
    <source>
        <strain evidence="14 15">AK35</strain>
    </source>
</reference>
<comment type="catalytic activity">
    <reaction evidence="9">
        <text>uridine(1939) in 23S rRNA + S-adenosyl-L-methionine = 5-methyluridine(1939) in 23S rRNA + S-adenosyl-L-homocysteine + H(+)</text>
        <dbReference type="Rhea" id="RHEA:42908"/>
        <dbReference type="Rhea" id="RHEA-COMP:10278"/>
        <dbReference type="Rhea" id="RHEA-COMP:10279"/>
        <dbReference type="ChEBI" id="CHEBI:15378"/>
        <dbReference type="ChEBI" id="CHEBI:57856"/>
        <dbReference type="ChEBI" id="CHEBI:59789"/>
        <dbReference type="ChEBI" id="CHEBI:65315"/>
        <dbReference type="ChEBI" id="CHEBI:74447"/>
        <dbReference type="EC" id="2.1.1.190"/>
    </reaction>
</comment>
<feature type="region of interest" description="Disordered" evidence="12">
    <location>
        <begin position="1"/>
        <end position="22"/>
    </location>
</feature>
<evidence type="ECO:0000256" key="11">
    <source>
        <dbReference type="PROSITE-ProRule" id="PRU10015"/>
    </source>
</evidence>
<dbReference type="NCBIfam" id="NF009639">
    <property type="entry name" value="PRK13168.1"/>
    <property type="match status" value="1"/>
</dbReference>
<evidence type="ECO:0000256" key="3">
    <source>
        <dbReference type="ARBA" id="ARBA00022603"/>
    </source>
</evidence>
<dbReference type="GO" id="GO:0003723">
    <property type="term" value="F:RNA binding"/>
    <property type="evidence" value="ECO:0007669"/>
    <property type="project" value="InterPro"/>
</dbReference>
<evidence type="ECO:0000256" key="6">
    <source>
        <dbReference type="ARBA" id="ARBA00022723"/>
    </source>
</evidence>
<feature type="binding site" evidence="9">
    <location>
        <position position="351"/>
    </location>
    <ligand>
        <name>S-adenosyl-L-methionine</name>
        <dbReference type="ChEBI" id="CHEBI:59789"/>
    </ligand>
</feature>
<dbReference type="Gene3D" id="3.40.50.150">
    <property type="entry name" value="Vaccinia Virus protein VP39"/>
    <property type="match status" value="1"/>
</dbReference>
<evidence type="ECO:0000313" key="14">
    <source>
        <dbReference type="EMBL" id="EXJ16132.1"/>
    </source>
</evidence>
<sequence length="486" mass="54698">MASAADAPRSHPRNPTPLQRLGTLGPKRLLQFLEPFNDQLSVNIVSRKRKPLPQELVEVDIESLTHEGRGLAHIDGKAVFIDGALPGERVRFRYRRIQRRHDEGVAVEVLRASPDRVEPKCPHFGICGGCSLQHMSPEAQIRAKQSSLEDVFTRIGKVSPQRWLEPLTGNHWGYRRKARLGVRYVAKKGKTLVGFRERGNSFLADLSRCEVLHPRVGERIEAIAETIDALSIRDQVPQIEVAIGDDPCVLIFRIMAPLSTPDLSVLMSFAEREDFHVYVQEGGVETIRPLPGQGIDLHYTLPFHHVRLEFLPSDFTQVNLELNRHMIDQALDLLQVRPEDRVLDLFCGLGNFTLPLARRADFVVGVEGDDGLVSRAESNAEQNGIANLRFHSADLYGQLTQQPWMEERFDKVLLDPPRSGALEVLDMLPRMGIERILYVSCYPATLARDADRLVNELGYELVAAGVMDMFPHTGHVESMALFERKG</sequence>
<dbReference type="GO" id="GO:0070475">
    <property type="term" value="P:rRNA base methylation"/>
    <property type="evidence" value="ECO:0007669"/>
    <property type="project" value="TreeGrafter"/>
</dbReference>
<feature type="binding site" evidence="9">
    <location>
        <position position="209"/>
    </location>
    <ligand>
        <name>[4Fe-4S] cluster</name>
        <dbReference type="ChEBI" id="CHEBI:49883"/>
    </ligand>
</feature>
<evidence type="ECO:0000256" key="5">
    <source>
        <dbReference type="ARBA" id="ARBA00022691"/>
    </source>
</evidence>
<dbReference type="FunFam" id="2.40.50.140:FF:000097">
    <property type="entry name" value="23S rRNA (uracil(1939)-C(5))-methyltransferase RlmD"/>
    <property type="match status" value="1"/>
</dbReference>
<dbReference type="CDD" id="cd02440">
    <property type="entry name" value="AdoMet_MTases"/>
    <property type="match status" value="1"/>
</dbReference>
<dbReference type="InterPro" id="IPR030391">
    <property type="entry name" value="MeTrfase_TrmA_CS"/>
</dbReference>
<dbReference type="Gene3D" id="2.40.50.1070">
    <property type="match status" value="1"/>
</dbReference>
<dbReference type="PANTHER" id="PTHR11061:SF49">
    <property type="entry name" value="23S RRNA (URACIL(1939)-C(5))-METHYLTRANSFERASE RLMD"/>
    <property type="match status" value="1"/>
</dbReference>